<sequence>MMIVMYAAALAFAPIAAPMTGCDQSGCASTNNSRDTINTGNSKNSGNYRSANSVNSGNFSTANGSTTSGNSSLSSNNADGPQRIVIAKRIAKCAVKRRC</sequence>
<accession>A0A5M3XX94</accession>
<reference evidence="3 4" key="1">
    <citation type="submission" date="2019-10" db="EMBL/GenBank/DDBJ databases">
        <title>Whole genome shotgun sequence of Acrocarpospora pleiomorpha NBRC 16267.</title>
        <authorList>
            <person name="Ichikawa N."/>
            <person name="Kimura A."/>
            <person name="Kitahashi Y."/>
            <person name="Komaki H."/>
            <person name="Oguchi A."/>
        </authorList>
    </citation>
    <scope>NUCLEOTIDE SEQUENCE [LARGE SCALE GENOMIC DNA]</scope>
    <source>
        <strain evidence="3 4">NBRC 16267</strain>
    </source>
</reference>
<dbReference type="RefSeq" id="WP_155350330.1">
    <property type="nucleotide sequence ID" value="NZ_BAAAHM010000067.1"/>
</dbReference>
<evidence type="ECO:0000313" key="3">
    <source>
        <dbReference type="EMBL" id="GES25580.1"/>
    </source>
</evidence>
<evidence type="ECO:0008006" key="5">
    <source>
        <dbReference type="Google" id="ProtNLM"/>
    </source>
</evidence>
<feature type="compositionally biased region" description="Polar residues" evidence="1">
    <location>
        <begin position="23"/>
        <end position="54"/>
    </location>
</feature>
<feature type="signal peptide" evidence="2">
    <location>
        <begin position="1"/>
        <end position="16"/>
    </location>
</feature>
<dbReference type="Proteomes" id="UP000377595">
    <property type="component" value="Unassembled WGS sequence"/>
</dbReference>
<name>A0A5M3XX94_9ACTN</name>
<evidence type="ECO:0000256" key="2">
    <source>
        <dbReference type="SAM" id="SignalP"/>
    </source>
</evidence>
<feature type="region of interest" description="Disordered" evidence="1">
    <location>
        <begin position="23"/>
        <end position="79"/>
    </location>
</feature>
<dbReference type="EMBL" id="BLAF01000069">
    <property type="protein sequence ID" value="GES25580.1"/>
    <property type="molecule type" value="Genomic_DNA"/>
</dbReference>
<proteinExistence type="predicted"/>
<protein>
    <recommendedName>
        <fullName evidence="5">Lipoprotein</fullName>
    </recommendedName>
</protein>
<evidence type="ECO:0000313" key="4">
    <source>
        <dbReference type="Proteomes" id="UP000377595"/>
    </source>
</evidence>
<evidence type="ECO:0000256" key="1">
    <source>
        <dbReference type="SAM" id="MobiDB-lite"/>
    </source>
</evidence>
<keyword evidence="2" id="KW-0732">Signal</keyword>
<feature type="chain" id="PRO_5038730625" description="Lipoprotein" evidence="2">
    <location>
        <begin position="17"/>
        <end position="99"/>
    </location>
</feature>
<dbReference type="AlphaFoldDB" id="A0A5M3XX94"/>
<dbReference type="OrthoDB" id="9943150at2"/>
<keyword evidence="4" id="KW-1185">Reference proteome</keyword>
<comment type="caution">
    <text evidence="3">The sequence shown here is derived from an EMBL/GenBank/DDBJ whole genome shotgun (WGS) entry which is preliminary data.</text>
</comment>
<feature type="compositionally biased region" description="Low complexity" evidence="1">
    <location>
        <begin position="55"/>
        <end position="77"/>
    </location>
</feature>
<gene>
    <name evidence="3" type="ORF">Aple_084790</name>
</gene>
<organism evidence="3 4">
    <name type="scientific">Acrocarpospora pleiomorpha</name>
    <dbReference type="NCBI Taxonomy" id="90975"/>
    <lineage>
        <taxon>Bacteria</taxon>
        <taxon>Bacillati</taxon>
        <taxon>Actinomycetota</taxon>
        <taxon>Actinomycetes</taxon>
        <taxon>Streptosporangiales</taxon>
        <taxon>Streptosporangiaceae</taxon>
        <taxon>Acrocarpospora</taxon>
    </lineage>
</organism>